<evidence type="ECO:0000313" key="3">
    <source>
        <dbReference type="Proteomes" id="UP000028821"/>
    </source>
</evidence>
<feature type="region of interest" description="Disordered" evidence="1">
    <location>
        <begin position="968"/>
        <end position="995"/>
    </location>
</feature>
<protein>
    <recommendedName>
        <fullName evidence="4">DOT1 domain-containing protein</fullName>
    </recommendedName>
</protein>
<feature type="compositionally biased region" description="Low complexity" evidence="1">
    <location>
        <begin position="1150"/>
        <end position="1167"/>
    </location>
</feature>
<reference evidence="2 3" key="1">
    <citation type="submission" date="2014-04" db="EMBL/GenBank/DDBJ databases">
        <authorList>
            <person name="Sibley D."/>
            <person name="Venepally P."/>
            <person name="Karamycheva S."/>
            <person name="Hadjithomas M."/>
            <person name="Khan A."/>
            <person name="Brunk B."/>
            <person name="Roos D."/>
            <person name="Caler E."/>
            <person name="Lorenzi H."/>
        </authorList>
    </citation>
    <scope>NUCLEOTIDE SEQUENCE [LARGE SCALE GENOMIC DNA]</scope>
    <source>
        <strain evidence="2 3">MAS</strain>
    </source>
</reference>
<dbReference type="EMBL" id="AEXC02001167">
    <property type="protein sequence ID" value="KFH14558.1"/>
    <property type="molecule type" value="Genomic_DNA"/>
</dbReference>
<dbReference type="Proteomes" id="UP000028821">
    <property type="component" value="Unassembled WGS sequence"/>
</dbReference>
<dbReference type="InterPro" id="IPR029063">
    <property type="entry name" value="SAM-dependent_MTases_sf"/>
</dbReference>
<feature type="compositionally biased region" description="Basic and acidic residues" evidence="1">
    <location>
        <begin position="971"/>
        <end position="988"/>
    </location>
</feature>
<gene>
    <name evidence="2" type="ORF">TGMAS_222030</name>
</gene>
<feature type="compositionally biased region" description="Basic and acidic residues" evidence="1">
    <location>
        <begin position="1264"/>
        <end position="1276"/>
    </location>
</feature>
<feature type="region of interest" description="Disordered" evidence="1">
    <location>
        <begin position="1150"/>
        <end position="1192"/>
    </location>
</feature>
<dbReference type="Gene3D" id="3.40.50.150">
    <property type="entry name" value="Vaccinia Virus protein VP39"/>
    <property type="match status" value="1"/>
</dbReference>
<feature type="region of interest" description="Disordered" evidence="1">
    <location>
        <begin position="441"/>
        <end position="509"/>
    </location>
</feature>
<feature type="region of interest" description="Disordered" evidence="1">
    <location>
        <begin position="876"/>
        <end position="929"/>
    </location>
</feature>
<feature type="compositionally biased region" description="Polar residues" evidence="1">
    <location>
        <begin position="398"/>
        <end position="407"/>
    </location>
</feature>
<feature type="compositionally biased region" description="Low complexity" evidence="1">
    <location>
        <begin position="897"/>
        <end position="909"/>
    </location>
</feature>
<evidence type="ECO:0000256" key="1">
    <source>
        <dbReference type="SAM" id="MobiDB-lite"/>
    </source>
</evidence>
<organism evidence="2 3">
    <name type="scientific">Toxoplasma gondii MAS</name>
    <dbReference type="NCBI Taxonomy" id="943118"/>
    <lineage>
        <taxon>Eukaryota</taxon>
        <taxon>Sar</taxon>
        <taxon>Alveolata</taxon>
        <taxon>Apicomplexa</taxon>
        <taxon>Conoidasida</taxon>
        <taxon>Coccidia</taxon>
        <taxon>Eucoccidiorida</taxon>
        <taxon>Eimeriorina</taxon>
        <taxon>Sarcocystidae</taxon>
        <taxon>Toxoplasma</taxon>
    </lineage>
</organism>
<feature type="region of interest" description="Disordered" evidence="1">
    <location>
        <begin position="385"/>
        <end position="422"/>
    </location>
</feature>
<proteinExistence type="predicted"/>
<feature type="compositionally biased region" description="Basic residues" evidence="1">
    <location>
        <begin position="913"/>
        <end position="922"/>
    </location>
</feature>
<dbReference type="VEuPathDB" id="ToxoDB:TGMAS_222030"/>
<feature type="region of interest" description="Disordered" evidence="1">
    <location>
        <begin position="1240"/>
        <end position="1323"/>
    </location>
</feature>
<feature type="region of interest" description="Disordered" evidence="1">
    <location>
        <begin position="815"/>
        <end position="835"/>
    </location>
</feature>
<name>A0A086QPM6_TOXGO</name>
<dbReference type="OrthoDB" id="443402at2759"/>
<accession>A0A086QPM6</accession>
<evidence type="ECO:0000313" key="2">
    <source>
        <dbReference type="EMBL" id="KFH14558.1"/>
    </source>
</evidence>
<evidence type="ECO:0008006" key="4">
    <source>
        <dbReference type="Google" id="ProtNLM"/>
    </source>
</evidence>
<comment type="caution">
    <text evidence="2">The sequence shown here is derived from an EMBL/GenBank/DDBJ whole genome shotgun (WGS) entry which is preliminary data.</text>
</comment>
<sequence>MLNPYERLRQMRKERVTVVLVCSAPVGAFLPRRNLPFFCAIEKAPDRSLSALSRVSTKTGCLDDEFLAPRSRHQRRTKNHGSDLLVAHSVPVWCACMSGFSQQERRPLSDFSRGFSSEFKDCLSALSPKADFFVCRCLLLSFRAAVRVSVLSPLKRRFSCAHRIGGWRLFLRPPRSFIPLLLWMQSLRFARVTKSPFLSSITELKENASTIASVCKHSLHTGSLSEDTREGGFFCPAGFPSPFRAAASLSLSFTLFTHNLFDSELDPCEGKRQSLSVVHIRPRPLFPYLPSIRSAEPTVYWTPTSPNRRCSPLRRFALTCASVSYPFSYSRSDRLFSSRAPVLSHLCEAVSPSVAELPSMPFCARRLRSVPGASARSASEASLFPISSKVPRPEVESSETQGSQASPDSLVGPSPAGPRAEGETCAMDFYSEYFLKDTRGDSDAPETCVSVQPPHLCRGRRTSRSRAPGSSRTSTPRIRCEEGRSPSPLRSRNHASGDGSSREMNPVAAAEAAAVRERVAEEMGEIAEAAGRLFDLGGEHRERATAFLYRGCAAQVATSTAGMYGEMVESSVRQVVQYMRHYGGDEFSVFLDLGSGRGAPSCIALYQQPWLACLGIEKCPQAYSLSLETHWTVLRREMMQAELIAPPPRFPSVLCASQRCASEADGAHTADDSGEATAQKQASRWTSGALCGRGRPGGRVPERRLCFTQEDLSAFYHLEGVTHVYSFDAAMEGALINWIVQMFMRTKTWYLYASFRSDLISKFELKGASLVGQVSSSMWVSSEGRTTYIYVKDDWRTCKAYHRRWLSRFLFSSSVSSKTPTGEAGAPGVSKPETSRAAVGFQEEQNLAAKVLQMTAAETFRLLCVQQEAMWDEFESRDRTPSRSRCPLQAQRECDASLRSPSSPSPASETRSRGRSTSRRRASSVSGASRHLQLQTLQLQAASHCCAEDRLPDCLRVHGRIWATEQDLEEKEPRDVERREAVPRDTKGEFSTSEENEEKLLRHAVKTFRASFVRMSKWLQPLTVLDMLRLAFLPGEGQEAWLEQRQQQLTGGGVLTRTRRPTARGFDEQERRKEELERDGLLEMLAKAENPQEAAMCRRNLELKLETTRRDRYSIFPFSLLQDSELSPELLTRVNEDAQAVAESLAHLLSSPSPRTSSVSPLSSPLSARRHSAVAPVSVQRKSQGLPVSPQKRDLRVRVVDAAQTVSPYRPRFSAQPNTLGEWNCQDSNMEDVEQSVSFLGGSQPSVMPSFDSTPRRRSRRSSPHKELTSCRRKSELSPQISSRKEKNEHTPSPPLKRRGAGNPEESKAMISDPASSRMTPKTRAAYKLMELGFDALEIRTALSRRKRRMPEGLDN</sequence>
<feature type="compositionally biased region" description="Polar residues" evidence="1">
    <location>
        <begin position="1240"/>
        <end position="1253"/>
    </location>
</feature>